<feature type="binding site" evidence="17">
    <location>
        <begin position="279"/>
        <end position="280"/>
    </location>
    <ligand>
        <name>S-methyl-5'-thioadenosine</name>
        <dbReference type="ChEBI" id="CHEBI:17509"/>
    </ligand>
</feature>
<dbReference type="Pfam" id="PF17284">
    <property type="entry name" value="Spermine_synt_N"/>
    <property type="match status" value="1"/>
</dbReference>
<feature type="chain" id="PRO_5029060347" description="S-adenosylmethionine decarboxylase alpha chain" evidence="18">
    <location>
        <begin position="63"/>
        <end position="427"/>
    </location>
</feature>
<comment type="similarity">
    <text evidence="16 18">Belongs to the prokaryotic AdoMetDC family. Type 1 subfamily.</text>
</comment>
<evidence type="ECO:0000256" key="4">
    <source>
        <dbReference type="ARBA" id="ARBA00022679"/>
    </source>
</evidence>
<dbReference type="Gene3D" id="3.30.160.750">
    <property type="match status" value="1"/>
</dbReference>
<comment type="caution">
    <text evidence="23">The sequence shown here is derived from an EMBL/GenBank/DDBJ whole genome shotgun (WGS) entry which is preliminary data.</text>
</comment>
<feature type="binding site" evidence="17">
    <location>
        <position position="305"/>
    </location>
    <ligand>
        <name>S-methyl-5'-thioadenosine</name>
        <dbReference type="ChEBI" id="CHEBI:17509"/>
    </ligand>
</feature>
<dbReference type="InterPro" id="IPR017716">
    <property type="entry name" value="S-AdoMet_deCOase_pro-enz"/>
</dbReference>
<dbReference type="SUPFAM" id="SSF56276">
    <property type="entry name" value="S-adenosylmethionine decarboxylase"/>
    <property type="match status" value="1"/>
</dbReference>
<comment type="similarity">
    <text evidence="2 17 20">Belongs to the spermidine/spermine synthase family.</text>
</comment>
<accession>A0A5N1J5P6</accession>
<feature type="active site" description="Proton donor; for catalytic activity" evidence="18">
    <location>
        <position position="83"/>
    </location>
</feature>
<dbReference type="InterPro" id="IPR001045">
    <property type="entry name" value="Spermi_synthase"/>
</dbReference>
<feature type="binding site" evidence="17">
    <location>
        <begin position="298"/>
        <end position="301"/>
    </location>
    <ligand>
        <name>spermidine</name>
        <dbReference type="ChEBI" id="CHEBI:57834"/>
    </ligand>
</feature>
<comment type="pathway">
    <text evidence="17">Amine and polyamine biosynthesis; spermidine biosynthesis; spermidine from putrescine: step 1/1.</text>
</comment>
<sequence>MEALGRHILVEFYNCSPELMNDVVHIEKSMVEAAETAGATVINSTFHHFSPYGVSGVVVIQESHLAIHTWPEFGYAAVDLFTCGDSVNPWVSYQFLEKAFQASHGSSMECRRGQMGLLDRKDFNIDALRNVSAKPYDHPVKFTRDVWFTERDENIALSLKHDGQLYKKESPFQKVEVFATQAYGNMLTLDGMVMCTQKDEYVYHEMITHVPMLSHGRVKRALVIGGGDGGTVRELLRHPDLEEVVLVEIDALVIEACKLHLPETASAFDHPKLKLLVEDGIKYIKECGDNAFDLIIVDSADPVGPGEGLFTAEFYKEVYRCLTADGIMVTQSESPRFNTEVFVEIYDCYKGIFGKDNVHCYLAAIPTYPTGTWSFSFSSKGNSHPLVFDRETAAEFSRKNDLNYYNEEIHAAAFALPNFVKQLLNKK</sequence>
<dbReference type="RefSeq" id="WP_150902190.1">
    <property type="nucleotide sequence ID" value="NZ_VTWT01000001.1"/>
</dbReference>
<feature type="chain" id="PRO_5029060348" description="S-adenosylmethionine decarboxylase beta chain" evidence="18">
    <location>
        <begin position="1"/>
        <end position="62"/>
    </location>
</feature>
<evidence type="ECO:0000259" key="22">
    <source>
        <dbReference type="PROSITE" id="PS51006"/>
    </source>
</evidence>
<comment type="subunit">
    <text evidence="17">Homodimer or homotetramer.</text>
</comment>
<dbReference type="InterPro" id="IPR037163">
    <property type="entry name" value="Spermidine_synt_N_sf"/>
</dbReference>
<dbReference type="Pfam" id="PF01564">
    <property type="entry name" value="Spermine_synth"/>
    <property type="match status" value="1"/>
</dbReference>
<dbReference type="Pfam" id="PF02675">
    <property type="entry name" value="AdoMet_dc"/>
    <property type="match status" value="1"/>
</dbReference>
<comment type="catalytic activity">
    <reaction evidence="14 18">
        <text>S-adenosyl-L-methionine + H(+) = S-adenosyl 3-(methylsulfanyl)propylamine + CO2</text>
        <dbReference type="Rhea" id="RHEA:15981"/>
        <dbReference type="ChEBI" id="CHEBI:15378"/>
        <dbReference type="ChEBI" id="CHEBI:16526"/>
        <dbReference type="ChEBI" id="CHEBI:57443"/>
        <dbReference type="ChEBI" id="CHEBI:59789"/>
        <dbReference type="EC" id="4.1.1.50"/>
    </reaction>
</comment>
<dbReference type="Gene3D" id="3.30.360.110">
    <property type="entry name" value="S-adenosylmethionine decarboxylase domain"/>
    <property type="match status" value="1"/>
</dbReference>
<feature type="binding site" evidence="17">
    <location>
        <position position="173"/>
    </location>
    <ligand>
        <name>S-methyl-5'-thioadenosine</name>
        <dbReference type="ChEBI" id="CHEBI:17509"/>
    </ligand>
</feature>
<comment type="subunit">
    <text evidence="3 18">Heterotetramer of two alpha and two beta chains arranged as a dimer of alpha/beta heterodimers.</text>
</comment>
<keyword evidence="5 18" id="KW-0949">S-adenosyl-L-methionine</keyword>
<evidence type="ECO:0000256" key="8">
    <source>
        <dbReference type="ARBA" id="ARBA00023066"/>
    </source>
</evidence>
<evidence type="ECO:0000256" key="13">
    <source>
        <dbReference type="ARBA" id="ARBA00023317"/>
    </source>
</evidence>
<dbReference type="SUPFAM" id="SSF53335">
    <property type="entry name" value="S-adenosyl-L-methionine-dependent methyltransferases"/>
    <property type="match status" value="1"/>
</dbReference>
<dbReference type="HAMAP" id="MF_00198">
    <property type="entry name" value="Spermidine_synth"/>
    <property type="match status" value="1"/>
</dbReference>
<comment type="cofactor">
    <cofactor evidence="18">
        <name>pyruvate</name>
        <dbReference type="ChEBI" id="CHEBI:15361"/>
    </cofactor>
    <text evidence="18">Binds 1 pyruvoyl group covalently per subunit.</text>
</comment>
<dbReference type="GO" id="GO:0005829">
    <property type="term" value="C:cytosol"/>
    <property type="evidence" value="ECO:0007669"/>
    <property type="project" value="TreeGrafter"/>
</dbReference>
<evidence type="ECO:0000313" key="23">
    <source>
        <dbReference type="EMBL" id="KAA9346047.1"/>
    </source>
</evidence>
<evidence type="ECO:0000256" key="6">
    <source>
        <dbReference type="ARBA" id="ARBA00022793"/>
    </source>
</evidence>
<evidence type="ECO:0000256" key="3">
    <source>
        <dbReference type="ARBA" id="ARBA00011601"/>
    </source>
</evidence>
<feature type="binding site" evidence="17">
    <location>
        <position position="248"/>
    </location>
    <ligand>
        <name>S-methyl-5'-thioadenosine</name>
        <dbReference type="ChEBI" id="CHEBI:17509"/>
    </ligand>
</feature>
<dbReference type="GO" id="GO:0004766">
    <property type="term" value="F:spermidine synthase activity"/>
    <property type="evidence" value="ECO:0007669"/>
    <property type="project" value="UniProtKB-UniRule"/>
</dbReference>
<dbReference type="GO" id="GO:0004014">
    <property type="term" value="F:adenosylmethionine decarboxylase activity"/>
    <property type="evidence" value="ECO:0007669"/>
    <property type="project" value="UniProtKB-UniRule"/>
</dbReference>
<evidence type="ECO:0000256" key="14">
    <source>
        <dbReference type="ARBA" id="ARBA00048112"/>
    </source>
</evidence>
<dbReference type="NCBIfam" id="NF002010">
    <property type="entry name" value="PRK00811.1"/>
    <property type="match status" value="1"/>
</dbReference>
<dbReference type="InterPro" id="IPR016067">
    <property type="entry name" value="S-AdoMet_deCO2ase_core"/>
</dbReference>
<keyword evidence="8 18" id="KW-0745">Spermidine biosynthesis</keyword>
<comment type="PTM">
    <text evidence="18">Is synthesized initially as an inactive proenzyme. Formation of the active enzyme involves a self-maturation process in which the active site pyruvoyl group is generated from an internal serine residue via an autocatalytic post-translational modification. Two non-identical subunits are generated from the proenzyme in this reaction, and the pyruvate is formed at the N-terminus of the alpha chain, which is derived from the carboxyl end of the proenzyme. The post-translation cleavage follows an unusual pathway, termed non-hydrolytic serinolysis, in which the side chain hydroxyl group of the serine supplies its oxygen atom to form the C-terminus of the beta chain, while the remainder of the serine residue undergoes an oxidative deamination to produce ammonia and the pyruvoyl group blocking the N-terminus of the alpha chain.</text>
</comment>
<feature type="active site" description="Proton acceptor" evidence="17 19">
    <location>
        <position position="298"/>
    </location>
</feature>
<keyword evidence="10 18" id="KW-0865">Zymogen</keyword>
<dbReference type="EC" id="4.1.1.50" evidence="18"/>
<dbReference type="PANTHER" id="PTHR11558:SF11">
    <property type="entry name" value="SPERMIDINE SYNTHASE"/>
    <property type="match status" value="1"/>
</dbReference>
<dbReference type="FunFam" id="3.30.360.110:FF:000001">
    <property type="entry name" value="S-adenosylmethionine decarboxylase proenzyme"/>
    <property type="match status" value="1"/>
</dbReference>
<feature type="binding site" evidence="17">
    <location>
        <position position="204"/>
    </location>
    <ligand>
        <name>spermidine</name>
        <dbReference type="ChEBI" id="CHEBI:57834"/>
    </ligand>
</feature>
<gene>
    <name evidence="17 23" type="primary">speE</name>
    <name evidence="18" type="synonym">speH</name>
    <name evidence="23" type="ORF">F0P94_02915</name>
</gene>
<dbReference type="GO" id="GO:0008295">
    <property type="term" value="P:spermidine biosynthetic process"/>
    <property type="evidence" value="ECO:0007669"/>
    <property type="project" value="UniProtKB-UniRule"/>
</dbReference>
<feature type="active site" description="Proton acceptor; for processing activity" evidence="18">
    <location>
        <position position="68"/>
    </location>
</feature>
<evidence type="ECO:0000256" key="7">
    <source>
        <dbReference type="ARBA" id="ARBA00022813"/>
    </source>
</evidence>
<evidence type="ECO:0000256" key="15">
    <source>
        <dbReference type="ARBA" id="ARBA00056215"/>
    </source>
</evidence>
<keyword evidence="7 18" id="KW-0068">Autocatalytic cleavage</keyword>
<dbReference type="EMBL" id="VTWT01000001">
    <property type="protein sequence ID" value="KAA9346047.1"/>
    <property type="molecule type" value="Genomic_DNA"/>
</dbReference>
<keyword evidence="4 17" id="KW-0808">Transferase</keyword>
<feature type="domain" description="PABS" evidence="22">
    <location>
        <begin position="145"/>
        <end position="380"/>
    </location>
</feature>
<dbReference type="PANTHER" id="PTHR11558">
    <property type="entry name" value="SPERMIDINE/SPERMINE SYNTHASE"/>
    <property type="match status" value="1"/>
</dbReference>
<evidence type="ECO:0000313" key="24">
    <source>
        <dbReference type="Proteomes" id="UP000326570"/>
    </source>
</evidence>
<organism evidence="23 24">
    <name type="scientific">Adhaeribacter soli</name>
    <dbReference type="NCBI Taxonomy" id="2607655"/>
    <lineage>
        <taxon>Bacteria</taxon>
        <taxon>Pseudomonadati</taxon>
        <taxon>Bacteroidota</taxon>
        <taxon>Cytophagia</taxon>
        <taxon>Cytophagales</taxon>
        <taxon>Hymenobacteraceae</taxon>
        <taxon>Adhaeribacter</taxon>
    </lineage>
</organism>
<dbReference type="InterPro" id="IPR030374">
    <property type="entry name" value="PABS"/>
</dbReference>
<dbReference type="HAMAP" id="MF_00464">
    <property type="entry name" value="AdoMetDC_1"/>
    <property type="match status" value="1"/>
</dbReference>
<keyword evidence="6 18" id="KW-0210">Decarboxylase</keyword>
<evidence type="ECO:0000256" key="9">
    <source>
        <dbReference type="ARBA" id="ARBA00023115"/>
    </source>
</evidence>
<dbReference type="AlphaFoldDB" id="A0A5N1J5P6"/>
<dbReference type="CDD" id="cd02440">
    <property type="entry name" value="AdoMet_MTases"/>
    <property type="match status" value="1"/>
</dbReference>
<evidence type="ECO:0000256" key="16">
    <source>
        <dbReference type="ARBA" id="ARBA00061583"/>
    </source>
</evidence>
<dbReference type="NCBIfam" id="TIGR00417">
    <property type="entry name" value="speE"/>
    <property type="match status" value="1"/>
</dbReference>
<evidence type="ECO:0000256" key="17">
    <source>
        <dbReference type="HAMAP-Rule" id="MF_00198"/>
    </source>
</evidence>
<keyword evidence="24" id="KW-1185">Reference proteome</keyword>
<protein>
    <recommendedName>
        <fullName evidence="18">S-adenosylmethionine decarboxylase proenzyme</fullName>
        <shortName evidence="18">AdoMetDC</shortName>
        <shortName evidence="18">SAMDC</shortName>
        <ecNumber evidence="18">4.1.1.50</ecNumber>
    </recommendedName>
    <component>
        <recommendedName>
            <fullName evidence="18">S-adenosylmethionine decarboxylase beta chain</fullName>
        </recommendedName>
    </component>
    <component>
        <recommendedName>
            <fullName evidence="18">S-adenosylmethionine decarboxylase alpha chain</fullName>
        </recommendedName>
    </component>
</protein>
<comment type="function">
    <text evidence="15 18">Catalyzes the decarboxylation of S-adenosylmethionine to S-adenosylmethioninamine (dcAdoMet), the propylamine donor required for the synthesis of the polyamines spermine and spermidine from the diamine putrescine.</text>
</comment>
<dbReference type="InterPro" id="IPR042284">
    <property type="entry name" value="AdoMetDC_N"/>
</dbReference>
<keyword evidence="12 18" id="KW-0704">Schiff base</keyword>
<evidence type="ECO:0000256" key="12">
    <source>
        <dbReference type="ARBA" id="ARBA00023270"/>
    </source>
</evidence>
<comment type="pathway">
    <text evidence="1 18">Amine and polyamine biosynthesis; S-adenosylmethioninamine biosynthesis; S-adenosylmethioninamine from S-adenosyl-L-methionine: step 1/1.</text>
</comment>
<dbReference type="PROSITE" id="PS01330">
    <property type="entry name" value="PABS_1"/>
    <property type="match status" value="1"/>
</dbReference>
<name>A0A5N1J5P6_9BACT</name>
<feature type="active site" description="Schiff-base intermediate with substrate; via pyruvic acid" evidence="18">
    <location>
        <position position="63"/>
    </location>
</feature>
<keyword evidence="9 18" id="KW-0620">Polyamine biosynthesis</keyword>
<dbReference type="InterPro" id="IPR003826">
    <property type="entry name" value="AdoMetDC_fam_prok"/>
</dbReference>
<dbReference type="NCBIfam" id="TIGR03330">
    <property type="entry name" value="SAM_DCase_Bsu"/>
    <property type="match status" value="1"/>
</dbReference>
<evidence type="ECO:0000256" key="2">
    <source>
        <dbReference type="ARBA" id="ARBA00007867"/>
    </source>
</evidence>
<dbReference type="UniPathway" id="UPA00331">
    <property type="reaction ID" value="UER00451"/>
</dbReference>
<comment type="catalytic activity">
    <reaction evidence="17 21">
        <text>S-adenosyl 3-(methylsulfanyl)propylamine + putrescine = S-methyl-5'-thioadenosine + spermidine + H(+)</text>
        <dbReference type="Rhea" id="RHEA:12721"/>
        <dbReference type="ChEBI" id="CHEBI:15378"/>
        <dbReference type="ChEBI" id="CHEBI:17509"/>
        <dbReference type="ChEBI" id="CHEBI:57443"/>
        <dbReference type="ChEBI" id="CHEBI:57834"/>
        <dbReference type="ChEBI" id="CHEBI:326268"/>
        <dbReference type="EC" id="2.5.1.16"/>
    </reaction>
</comment>
<dbReference type="UniPathway" id="UPA00248">
    <property type="reaction ID" value="UER00314"/>
</dbReference>
<evidence type="ECO:0000256" key="18">
    <source>
        <dbReference type="HAMAP-Rule" id="MF_00464"/>
    </source>
</evidence>
<proteinExistence type="inferred from homology"/>
<evidence type="ECO:0000256" key="1">
    <source>
        <dbReference type="ARBA" id="ARBA00004911"/>
    </source>
</evidence>
<evidence type="ECO:0000256" key="19">
    <source>
        <dbReference type="PROSITE-ProRule" id="PRU00354"/>
    </source>
</evidence>
<evidence type="ECO:0000256" key="5">
    <source>
        <dbReference type="ARBA" id="ARBA00022691"/>
    </source>
</evidence>
<feature type="site" description="Cleavage (non-hydrolytic); by autolysis" evidence="18">
    <location>
        <begin position="62"/>
        <end position="63"/>
    </location>
</feature>
<keyword evidence="13 18" id="KW-0670">Pyruvate</keyword>
<evidence type="ECO:0000256" key="11">
    <source>
        <dbReference type="ARBA" id="ARBA00023239"/>
    </source>
</evidence>
<evidence type="ECO:0000256" key="21">
    <source>
        <dbReference type="RuleBase" id="RU003837"/>
    </source>
</evidence>
<keyword evidence="11 18" id="KW-0456">Lyase</keyword>
<evidence type="ECO:0000256" key="10">
    <source>
        <dbReference type="ARBA" id="ARBA00023145"/>
    </source>
</evidence>
<feature type="binding site" evidence="17">
    <location>
        <position position="228"/>
    </location>
    <ligand>
        <name>spermidine</name>
        <dbReference type="ChEBI" id="CHEBI:57834"/>
    </ligand>
</feature>
<dbReference type="PROSITE" id="PS51006">
    <property type="entry name" value="PABS_2"/>
    <property type="match status" value="1"/>
</dbReference>
<feature type="modified residue" description="Pyruvic acid (Ser); by autocatalysis" evidence="18">
    <location>
        <position position="63"/>
    </location>
</feature>
<dbReference type="Gene3D" id="2.30.140.10">
    <property type="entry name" value="Spermidine synthase, tetramerisation domain"/>
    <property type="match status" value="1"/>
</dbReference>
<dbReference type="Gene3D" id="3.40.50.150">
    <property type="entry name" value="Vaccinia Virus protein VP39"/>
    <property type="match status" value="1"/>
</dbReference>
<dbReference type="InterPro" id="IPR029063">
    <property type="entry name" value="SAM-dependent_MTases_sf"/>
</dbReference>
<comment type="function">
    <text evidence="17">Catalyzes the irreversible transfer of a propylamine group from the amino donor S-adenosylmethioninamine (decarboxy-AdoMet) to putrescine (1,4-diaminobutane) to yield spermidine.</text>
</comment>
<evidence type="ECO:0000256" key="20">
    <source>
        <dbReference type="RuleBase" id="RU003836"/>
    </source>
</evidence>
<dbReference type="InterPro" id="IPR042286">
    <property type="entry name" value="AdoMetDC_C"/>
</dbReference>
<dbReference type="InterPro" id="IPR030373">
    <property type="entry name" value="PABS_CS"/>
</dbReference>
<reference evidence="23 24" key="1">
    <citation type="submission" date="2019-09" db="EMBL/GenBank/DDBJ databases">
        <title>Genome sequence of Adhaeribacter sp. M2.</title>
        <authorList>
            <person name="Srinivasan S."/>
        </authorList>
    </citation>
    <scope>NUCLEOTIDE SEQUENCE [LARGE SCALE GENOMIC DNA]</scope>
    <source>
        <strain evidence="23 24">M2</strain>
    </source>
</reference>
<dbReference type="Proteomes" id="UP000326570">
    <property type="component" value="Unassembled WGS sequence"/>
</dbReference>
<dbReference type="InterPro" id="IPR035246">
    <property type="entry name" value="Spermidine_synt_N"/>
</dbReference>